<keyword evidence="3" id="KW-1185">Reference proteome</keyword>
<proteinExistence type="predicted"/>
<evidence type="ECO:0000313" key="3">
    <source>
        <dbReference type="Proteomes" id="UP000623608"/>
    </source>
</evidence>
<evidence type="ECO:0000313" key="2">
    <source>
        <dbReference type="EMBL" id="GIF22182.1"/>
    </source>
</evidence>
<gene>
    <name evidence="2" type="ORF">Ate02nite_49120</name>
</gene>
<name>A0A919NRB6_9ACTN</name>
<dbReference type="Proteomes" id="UP000623608">
    <property type="component" value="Unassembled WGS sequence"/>
</dbReference>
<protein>
    <submittedName>
        <fullName evidence="2">Uncharacterized protein</fullName>
    </submittedName>
</protein>
<sequence>MLSMLATAVPERSFGGQDVERSTSETPAPLEEARRKPIDRIDRATSALIVHRVTRRDRPEVTPAFQSSV</sequence>
<comment type="caution">
    <text evidence="2">The sequence shown here is derived from an EMBL/GenBank/DDBJ whole genome shotgun (WGS) entry which is preliminary data.</text>
</comment>
<accession>A0A919NRB6</accession>
<evidence type="ECO:0000256" key="1">
    <source>
        <dbReference type="SAM" id="MobiDB-lite"/>
    </source>
</evidence>
<organism evidence="2 3">
    <name type="scientific">Paractinoplanes tereljensis</name>
    <dbReference type="NCBI Taxonomy" id="571912"/>
    <lineage>
        <taxon>Bacteria</taxon>
        <taxon>Bacillati</taxon>
        <taxon>Actinomycetota</taxon>
        <taxon>Actinomycetes</taxon>
        <taxon>Micromonosporales</taxon>
        <taxon>Micromonosporaceae</taxon>
        <taxon>Paractinoplanes</taxon>
    </lineage>
</organism>
<reference evidence="2" key="1">
    <citation type="submission" date="2021-01" db="EMBL/GenBank/DDBJ databases">
        <title>Whole genome shotgun sequence of Actinoplanes tereljensis NBRC 105297.</title>
        <authorList>
            <person name="Komaki H."/>
            <person name="Tamura T."/>
        </authorList>
    </citation>
    <scope>NUCLEOTIDE SEQUENCE</scope>
    <source>
        <strain evidence="2">NBRC 105297</strain>
    </source>
</reference>
<dbReference type="AlphaFoldDB" id="A0A919NRB6"/>
<feature type="region of interest" description="Disordered" evidence="1">
    <location>
        <begin position="1"/>
        <end position="39"/>
    </location>
</feature>
<dbReference type="EMBL" id="BOMY01000033">
    <property type="protein sequence ID" value="GIF22182.1"/>
    <property type="molecule type" value="Genomic_DNA"/>
</dbReference>